<dbReference type="STRING" id="52838.A0A4S8JMY7"/>
<protein>
    <recommendedName>
        <fullName evidence="9">Transmembrane 9 superfamily member</fullName>
    </recommendedName>
</protein>
<dbReference type="EMBL" id="PYDT01000004">
    <property type="protein sequence ID" value="THU63089.1"/>
    <property type="molecule type" value="Genomic_DNA"/>
</dbReference>
<keyword evidence="6" id="KW-0967">Endosome</keyword>
<evidence type="ECO:0000256" key="6">
    <source>
        <dbReference type="ARBA" id="ARBA00022753"/>
    </source>
</evidence>
<dbReference type="PANTHER" id="PTHR10766:SF168">
    <property type="entry name" value="TRANSMEMBRANE 9 SUPERFAMILY MEMBER"/>
    <property type="match status" value="1"/>
</dbReference>
<accession>A0A4S8JMY7</accession>
<evidence type="ECO:0000256" key="7">
    <source>
        <dbReference type="ARBA" id="ARBA00022989"/>
    </source>
</evidence>
<keyword evidence="11" id="KW-1185">Reference proteome</keyword>
<evidence type="ECO:0000313" key="11">
    <source>
        <dbReference type="Proteomes" id="UP000317650"/>
    </source>
</evidence>
<dbReference type="GO" id="GO:0000139">
    <property type="term" value="C:Golgi membrane"/>
    <property type="evidence" value="ECO:0007669"/>
    <property type="project" value="UniProtKB-SubCell"/>
</dbReference>
<dbReference type="GO" id="GO:0072657">
    <property type="term" value="P:protein localization to membrane"/>
    <property type="evidence" value="ECO:0007669"/>
    <property type="project" value="TreeGrafter"/>
</dbReference>
<comment type="similarity">
    <text evidence="3 9">Belongs to the nonaspanin (TM9SF) (TC 9.A.2) family.</text>
</comment>
<keyword evidence="4 9" id="KW-0812">Transmembrane</keyword>
<comment type="subcellular location">
    <subcellularLocation>
        <location evidence="1">Endosome membrane</location>
        <topology evidence="1">Multi-pass membrane protein</topology>
    </subcellularLocation>
    <subcellularLocation>
        <location evidence="2">Golgi apparatus membrane</location>
        <topology evidence="2">Multi-pass membrane protein</topology>
    </subcellularLocation>
</comment>
<dbReference type="PANTHER" id="PTHR10766">
    <property type="entry name" value="TRANSMEMBRANE 9 SUPERFAMILY PROTEIN"/>
    <property type="match status" value="1"/>
</dbReference>
<name>A0A4S8JMY7_MUSBA</name>
<dbReference type="AlphaFoldDB" id="A0A4S8JMY7"/>
<sequence length="220" mass="24848">MLPRPSASQCRLQQRVGADGRYKIWCCIGNPLALHSAACFRGQVLHSAVFSRGLELMEGTRFGVVLAIHNRSLYAIKVGPFHNAKSVLCRGSTGIFIFFYCIYYYQARSDMSGFMQTSFVFSYTTCICYGFFLMLGTVGLCLFAVRVAHILGHRIFTADTSSVFKDNKYFKMEQSDISREIGWLDPSSTHQQEISSRIGRQGCETKHSNRVTEKKLLGKF</sequence>
<evidence type="ECO:0000313" key="10">
    <source>
        <dbReference type="EMBL" id="THU63089.1"/>
    </source>
</evidence>
<reference evidence="10 11" key="1">
    <citation type="journal article" date="2019" name="Nat. Plants">
        <title>Genome sequencing of Musa balbisiana reveals subgenome evolution and function divergence in polyploid bananas.</title>
        <authorList>
            <person name="Yao X."/>
        </authorList>
    </citation>
    <scope>NUCLEOTIDE SEQUENCE [LARGE SCALE GENOMIC DNA]</scope>
    <source>
        <strain evidence="11">cv. DH-PKW</strain>
        <tissue evidence="10">Leaves</tissue>
    </source>
</reference>
<feature type="transmembrane region" description="Helical" evidence="9">
    <location>
        <begin position="120"/>
        <end position="145"/>
    </location>
</feature>
<evidence type="ECO:0000256" key="1">
    <source>
        <dbReference type="ARBA" id="ARBA00004337"/>
    </source>
</evidence>
<evidence type="ECO:0000256" key="4">
    <source>
        <dbReference type="ARBA" id="ARBA00022692"/>
    </source>
</evidence>
<organism evidence="10 11">
    <name type="scientific">Musa balbisiana</name>
    <name type="common">Banana</name>
    <dbReference type="NCBI Taxonomy" id="52838"/>
    <lineage>
        <taxon>Eukaryota</taxon>
        <taxon>Viridiplantae</taxon>
        <taxon>Streptophyta</taxon>
        <taxon>Embryophyta</taxon>
        <taxon>Tracheophyta</taxon>
        <taxon>Spermatophyta</taxon>
        <taxon>Magnoliopsida</taxon>
        <taxon>Liliopsida</taxon>
        <taxon>Zingiberales</taxon>
        <taxon>Musaceae</taxon>
        <taxon>Musa</taxon>
    </lineage>
</organism>
<evidence type="ECO:0000256" key="5">
    <source>
        <dbReference type="ARBA" id="ARBA00022729"/>
    </source>
</evidence>
<dbReference type="InterPro" id="IPR004240">
    <property type="entry name" value="EMP70"/>
</dbReference>
<evidence type="ECO:0000256" key="8">
    <source>
        <dbReference type="ARBA" id="ARBA00023136"/>
    </source>
</evidence>
<comment type="caution">
    <text evidence="9">Lacks conserved residue(s) required for the propagation of feature annotation.</text>
</comment>
<evidence type="ECO:0000256" key="9">
    <source>
        <dbReference type="RuleBase" id="RU363079"/>
    </source>
</evidence>
<dbReference type="Proteomes" id="UP000317650">
    <property type="component" value="Chromosome 1"/>
</dbReference>
<proteinExistence type="inferred from homology"/>
<dbReference type="GO" id="GO:0010008">
    <property type="term" value="C:endosome membrane"/>
    <property type="evidence" value="ECO:0007669"/>
    <property type="project" value="UniProtKB-SubCell"/>
</dbReference>
<keyword evidence="7 9" id="KW-1133">Transmembrane helix</keyword>
<keyword evidence="5" id="KW-0732">Signal</keyword>
<keyword evidence="8 9" id="KW-0472">Membrane</keyword>
<gene>
    <name evidence="10" type="ORF">C4D60_Mb01t12070</name>
</gene>
<comment type="caution">
    <text evidence="10">The sequence shown here is derived from an EMBL/GenBank/DDBJ whole genome shotgun (WGS) entry which is preliminary data.</text>
</comment>
<feature type="transmembrane region" description="Helical" evidence="9">
    <location>
        <begin position="87"/>
        <end position="105"/>
    </location>
</feature>
<evidence type="ECO:0000256" key="2">
    <source>
        <dbReference type="ARBA" id="ARBA00004653"/>
    </source>
</evidence>
<evidence type="ECO:0000256" key="3">
    <source>
        <dbReference type="ARBA" id="ARBA00005227"/>
    </source>
</evidence>